<name>A0A0A9ALY6_ARUDO</name>
<sequence>MNLPVTNTICLWWRNPIQKAMTHVGGRVLVLVCLGRKFLSLDLLHYGNMLFHCYFSFSLCSPALSLELHQRLAVSHQKLSHISLIQMLLDPLLICNF</sequence>
<evidence type="ECO:0000313" key="1">
    <source>
        <dbReference type="EMBL" id="JAD52719.1"/>
    </source>
</evidence>
<proteinExistence type="predicted"/>
<organism evidence="1">
    <name type="scientific">Arundo donax</name>
    <name type="common">Giant reed</name>
    <name type="synonym">Donax arundinaceus</name>
    <dbReference type="NCBI Taxonomy" id="35708"/>
    <lineage>
        <taxon>Eukaryota</taxon>
        <taxon>Viridiplantae</taxon>
        <taxon>Streptophyta</taxon>
        <taxon>Embryophyta</taxon>
        <taxon>Tracheophyta</taxon>
        <taxon>Spermatophyta</taxon>
        <taxon>Magnoliopsida</taxon>
        <taxon>Liliopsida</taxon>
        <taxon>Poales</taxon>
        <taxon>Poaceae</taxon>
        <taxon>PACMAD clade</taxon>
        <taxon>Arundinoideae</taxon>
        <taxon>Arundineae</taxon>
        <taxon>Arundo</taxon>
    </lineage>
</organism>
<dbReference type="EMBL" id="GBRH01245176">
    <property type="protein sequence ID" value="JAD52719.1"/>
    <property type="molecule type" value="Transcribed_RNA"/>
</dbReference>
<dbReference type="AlphaFoldDB" id="A0A0A9ALY6"/>
<accession>A0A0A9ALY6</accession>
<reference evidence="1" key="1">
    <citation type="submission" date="2014-09" db="EMBL/GenBank/DDBJ databases">
        <authorList>
            <person name="Magalhaes I.L.F."/>
            <person name="Oliveira U."/>
            <person name="Santos F.R."/>
            <person name="Vidigal T.H.D.A."/>
            <person name="Brescovit A.D."/>
            <person name="Santos A.J."/>
        </authorList>
    </citation>
    <scope>NUCLEOTIDE SEQUENCE</scope>
    <source>
        <tissue evidence="1">Shoot tissue taken approximately 20 cm above the soil surface</tissue>
    </source>
</reference>
<reference evidence="1" key="2">
    <citation type="journal article" date="2015" name="Data Brief">
        <title>Shoot transcriptome of the giant reed, Arundo donax.</title>
        <authorList>
            <person name="Barrero R.A."/>
            <person name="Guerrero F.D."/>
            <person name="Moolhuijzen P."/>
            <person name="Goolsby J.A."/>
            <person name="Tidwell J."/>
            <person name="Bellgard S.E."/>
            <person name="Bellgard M.I."/>
        </authorList>
    </citation>
    <scope>NUCLEOTIDE SEQUENCE</scope>
    <source>
        <tissue evidence="1">Shoot tissue taken approximately 20 cm above the soil surface</tissue>
    </source>
</reference>
<protein>
    <submittedName>
        <fullName evidence="1">Uncharacterized protein</fullName>
    </submittedName>
</protein>